<name>Q6F926_ACIAD</name>
<keyword evidence="1" id="KW-1133">Transmembrane helix</keyword>
<evidence type="ECO:0000313" key="2">
    <source>
        <dbReference type="EMBL" id="CAG69439.1"/>
    </source>
</evidence>
<dbReference type="AlphaFoldDB" id="Q6F926"/>
<dbReference type="EMBL" id="CR543861">
    <property type="protein sequence ID" value="CAG69439.1"/>
    <property type="molecule type" value="Genomic_DNA"/>
</dbReference>
<keyword evidence="1" id="KW-0472">Membrane</keyword>
<feature type="transmembrane region" description="Helical" evidence="1">
    <location>
        <begin position="14"/>
        <end position="33"/>
    </location>
</feature>
<dbReference type="STRING" id="202950.GCA_001485005_02330"/>
<evidence type="ECO:0000256" key="1">
    <source>
        <dbReference type="SAM" id="Phobius"/>
    </source>
</evidence>
<sequence>MLFADRSRSMIKKIISVLVLVLVVVTSVMIVYWKDSQFDPSAQDIWLYLVILPLVLGSVLLAPWLLFKAYRAYRQRQQELAIQKEITPEKSEIASETTPEWITLNVFSSYAFATAGENNELLDAIMDYQSPQLDTELVNAYGLPILSYRITDLTLEQNETEYSARQQRIRALITQQIQQQHMTLLNIAEHLKHSSLFYETEHVQAYRMHPAWINEQYTDQEEDSSQTAPEPVSQLTRLNVHIFLPEDLLHFWNDDENNDFLNQQLIQLGFIPEKIFIEYQFVSAVSAYTEWNELLKRIAIKTDEVTLVVSVDSEIDQELIEERFWQHQNYIPSEFIASCCLAAESVLINSLQPLKQLKLCTNHSDTALALNHLQLHDLPQYQDEQPFVFILEQAADFGMSKSLDQHFNRTSIEPHHYLYACSLIGHTQQVSKIYGAMLALQTIDQSVAFIFSRHALSTFTVVQNAISEIEQEEEAA</sequence>
<evidence type="ECO:0000313" key="3">
    <source>
        <dbReference type="Proteomes" id="UP000000430"/>
    </source>
</evidence>
<reference evidence="2 3" key="1">
    <citation type="journal article" date="2004" name="Nucleic Acids Res.">
        <title>Unique features revealed by the genome sequence of Acinetobacter sp. ADP1, a versatile and naturally transformation competent bacterium.</title>
        <authorList>
            <person name="Barbe V."/>
            <person name="Vallenet D."/>
            <person name="Fonknechten N."/>
            <person name="Kreimeyer A."/>
            <person name="Oztas S."/>
            <person name="Labarre L."/>
            <person name="Cruveiller S."/>
            <person name="Robert C."/>
            <person name="Duprat S."/>
            <person name="Wincker P."/>
            <person name="Ornston L.N."/>
            <person name="Weissenbach J."/>
            <person name="Marliere P."/>
            <person name="Cohen G.N."/>
            <person name="Medigue C."/>
        </authorList>
    </citation>
    <scope>NUCLEOTIDE SEQUENCE [LARGE SCALE GENOMIC DNA]</scope>
    <source>
        <strain evidence="3">ATCC 33305 / BD413 / ADP1</strain>
    </source>
</reference>
<dbReference type="Proteomes" id="UP000000430">
    <property type="component" value="Chromosome"/>
</dbReference>
<feature type="transmembrane region" description="Helical" evidence="1">
    <location>
        <begin position="45"/>
        <end position="67"/>
    </location>
</feature>
<protein>
    <submittedName>
        <fullName evidence="2">Uncharacterized protein</fullName>
    </submittedName>
</protein>
<organism evidence="2 3">
    <name type="scientific">Acinetobacter baylyi (strain ATCC 33305 / BD413 / ADP1)</name>
    <dbReference type="NCBI Taxonomy" id="62977"/>
    <lineage>
        <taxon>Bacteria</taxon>
        <taxon>Pseudomonadati</taxon>
        <taxon>Pseudomonadota</taxon>
        <taxon>Gammaproteobacteria</taxon>
        <taxon>Moraxellales</taxon>
        <taxon>Moraxellaceae</taxon>
        <taxon>Acinetobacter</taxon>
    </lineage>
</organism>
<dbReference type="HOGENOM" id="CLU_574442_0_0_6"/>
<dbReference type="KEGG" id="aci:ACIAD2685"/>
<gene>
    <name evidence="2" type="ordered locus">ACIAD2685</name>
</gene>
<dbReference type="eggNOG" id="COG0304">
    <property type="taxonomic scope" value="Bacteria"/>
</dbReference>
<proteinExistence type="predicted"/>
<keyword evidence="1" id="KW-0812">Transmembrane</keyword>
<accession>Q6F926</accession>